<dbReference type="PANTHER" id="PTHR33823">
    <property type="entry name" value="RNA POLYMERASE-BINDING TRANSCRIPTION FACTOR DKSA-RELATED"/>
    <property type="match status" value="1"/>
</dbReference>
<name>A0A1C0Z0D7_9BACL</name>
<accession>A0A1C0Z0D7</accession>
<dbReference type="RefSeq" id="WP_066462094.1">
    <property type="nucleotide sequence ID" value="NZ_MATO01000013.1"/>
</dbReference>
<evidence type="ECO:0000256" key="4">
    <source>
        <dbReference type="PROSITE-ProRule" id="PRU00510"/>
    </source>
</evidence>
<feature type="domain" description="Zinc finger DksA/TraR C4-type" evidence="5">
    <location>
        <begin position="78"/>
        <end position="104"/>
    </location>
</feature>
<dbReference type="PANTHER" id="PTHR33823:SF4">
    <property type="entry name" value="GENERAL STRESS PROTEIN 16O"/>
    <property type="match status" value="1"/>
</dbReference>
<dbReference type="InterPro" id="IPR037187">
    <property type="entry name" value="DnaK_N"/>
</dbReference>
<keyword evidence="2" id="KW-0863">Zinc-finger</keyword>
<evidence type="ECO:0000313" key="6">
    <source>
        <dbReference type="EMBL" id="OCS92897.1"/>
    </source>
</evidence>
<keyword evidence="1" id="KW-0479">Metal-binding</keyword>
<evidence type="ECO:0000313" key="7">
    <source>
        <dbReference type="Proteomes" id="UP000093482"/>
    </source>
</evidence>
<reference evidence="6 7" key="1">
    <citation type="submission" date="2016-07" db="EMBL/GenBank/DDBJ databases">
        <title>Caryophanon latum genome sequencing.</title>
        <authorList>
            <person name="Verma A."/>
            <person name="Pal Y."/>
            <person name="Krishnamurthi S."/>
        </authorList>
    </citation>
    <scope>NUCLEOTIDE SEQUENCE [LARGE SCALE GENOMIC DNA]</scope>
    <source>
        <strain evidence="6 7">DSM 14151</strain>
    </source>
</reference>
<evidence type="ECO:0000256" key="3">
    <source>
        <dbReference type="ARBA" id="ARBA00022833"/>
    </source>
</evidence>
<organism evidence="6 7">
    <name type="scientific">Caryophanon latum</name>
    <dbReference type="NCBI Taxonomy" id="33977"/>
    <lineage>
        <taxon>Bacteria</taxon>
        <taxon>Bacillati</taxon>
        <taxon>Bacillota</taxon>
        <taxon>Bacilli</taxon>
        <taxon>Bacillales</taxon>
        <taxon>Caryophanaceae</taxon>
        <taxon>Caryophanon</taxon>
    </lineage>
</organism>
<dbReference type="OrthoDB" id="9811543at2"/>
<evidence type="ECO:0000256" key="2">
    <source>
        <dbReference type="ARBA" id="ARBA00022771"/>
    </source>
</evidence>
<feature type="zinc finger region" description="dksA C4-type" evidence="4">
    <location>
        <begin position="82"/>
        <end position="106"/>
    </location>
</feature>
<proteinExistence type="predicted"/>
<evidence type="ECO:0000256" key="1">
    <source>
        <dbReference type="ARBA" id="ARBA00022723"/>
    </source>
</evidence>
<dbReference type="Pfam" id="PF01258">
    <property type="entry name" value="zf-dskA_traR"/>
    <property type="match status" value="1"/>
</dbReference>
<dbReference type="PROSITE" id="PS51128">
    <property type="entry name" value="ZF_DKSA_2"/>
    <property type="match status" value="1"/>
</dbReference>
<dbReference type="GO" id="GO:0008270">
    <property type="term" value="F:zinc ion binding"/>
    <property type="evidence" value="ECO:0007669"/>
    <property type="project" value="UniProtKB-KW"/>
</dbReference>
<keyword evidence="3" id="KW-0862">Zinc</keyword>
<dbReference type="Gene3D" id="1.20.120.910">
    <property type="entry name" value="DksA, coiled-coil domain"/>
    <property type="match status" value="1"/>
</dbReference>
<evidence type="ECO:0000259" key="5">
    <source>
        <dbReference type="Pfam" id="PF01258"/>
    </source>
</evidence>
<dbReference type="Proteomes" id="UP000093482">
    <property type="component" value="Unassembled WGS sequence"/>
</dbReference>
<dbReference type="SUPFAM" id="SSF109635">
    <property type="entry name" value="DnaK suppressor protein DksA, alpha-hairpin domain"/>
    <property type="match status" value="1"/>
</dbReference>
<sequence length="108" mass="11966">MTEQQLQALQARLVGEKESILASNALHEGEEELEELEGVDHHPADQGTELAEEYVEQALEEQRDEELKKIDAALAASTYGICTVCGEVITYERLEALPTTRTCITHAI</sequence>
<keyword evidence="7" id="KW-1185">Reference proteome</keyword>
<dbReference type="InterPro" id="IPR000962">
    <property type="entry name" value="Znf_DskA_TraR"/>
</dbReference>
<dbReference type="EMBL" id="MATO01000013">
    <property type="protein sequence ID" value="OCS92897.1"/>
    <property type="molecule type" value="Genomic_DNA"/>
</dbReference>
<gene>
    <name evidence="6" type="ORF">A6K76_05755</name>
</gene>
<comment type="caution">
    <text evidence="6">The sequence shown here is derived from an EMBL/GenBank/DDBJ whole genome shotgun (WGS) entry which is preliminary data.</text>
</comment>
<dbReference type="SUPFAM" id="SSF57716">
    <property type="entry name" value="Glucocorticoid receptor-like (DNA-binding domain)"/>
    <property type="match status" value="1"/>
</dbReference>
<dbReference type="AlphaFoldDB" id="A0A1C0Z0D7"/>
<protein>
    <recommendedName>
        <fullName evidence="5">Zinc finger DksA/TraR C4-type domain-containing protein</fullName>
    </recommendedName>
</protein>